<keyword evidence="1" id="KW-0472">Membrane</keyword>
<keyword evidence="3" id="KW-1185">Reference proteome</keyword>
<gene>
    <name evidence="2" type="ORF">CVLEPA_LOCUS4520</name>
</gene>
<evidence type="ECO:0000256" key="1">
    <source>
        <dbReference type="SAM" id="Phobius"/>
    </source>
</evidence>
<keyword evidence="1" id="KW-0812">Transmembrane</keyword>
<dbReference type="EMBL" id="CAWYQH010000013">
    <property type="protein sequence ID" value="CAK8674865.1"/>
    <property type="molecule type" value="Genomic_DNA"/>
</dbReference>
<name>A0ABP0F8V2_CLALP</name>
<proteinExistence type="predicted"/>
<feature type="transmembrane region" description="Helical" evidence="1">
    <location>
        <begin position="267"/>
        <end position="290"/>
    </location>
</feature>
<sequence>MKRPAKYVFLGVYFITTCFPGLTISQKGLYELYWEVKDLQTTLHWKSDLGKYEQSEYQIQKCSDHKDRCYENECFKLEQDGVSVTCLLNIPPDFCGKFKVRALYSSGMGSCNNKCTSCHCTNYTDTSFFCVKLENESSRPKISTMNVDSHSMNISLGVPSEKVRGYFDKFIFKISVANLKGYSQETCDSRSPPENIPTVATYQTKLIAEARSDTANFHIKDLLPDIEYCVFGFYKIEDNIFHPKSNIGYLRVKTKNVLDETDQIQNLVFIGTVCSLLIVLLITAVMFTCLKYKPLNPSIKIPVMERDSEEQDRFGPSNIERPDEVEKAADIPVHLPVTEIDHTINEDGGIDCRISAPQHRVDFLSFLNSEYFMLNRNQVQSQSSTVEESGSEFTTSDNHVMQNNTSEQLQSHYVRKLTYFDSQSTDTSISFTPANANYLDKQSRITDIDESGTSYQFNQATAGVYLSKTNTTAETYGSGPSRVLCHPTHRINNNV</sequence>
<keyword evidence="1" id="KW-1133">Transmembrane helix</keyword>
<reference evidence="2 3" key="1">
    <citation type="submission" date="2024-02" db="EMBL/GenBank/DDBJ databases">
        <authorList>
            <person name="Daric V."/>
            <person name="Darras S."/>
        </authorList>
    </citation>
    <scope>NUCLEOTIDE SEQUENCE [LARGE SCALE GENOMIC DNA]</scope>
</reference>
<comment type="caution">
    <text evidence="2">The sequence shown here is derived from an EMBL/GenBank/DDBJ whole genome shotgun (WGS) entry which is preliminary data.</text>
</comment>
<protein>
    <submittedName>
        <fullName evidence="2">Uncharacterized protein</fullName>
    </submittedName>
</protein>
<dbReference type="Proteomes" id="UP001642483">
    <property type="component" value="Unassembled WGS sequence"/>
</dbReference>
<organism evidence="2 3">
    <name type="scientific">Clavelina lepadiformis</name>
    <name type="common">Light-bulb sea squirt</name>
    <name type="synonym">Ascidia lepadiformis</name>
    <dbReference type="NCBI Taxonomy" id="159417"/>
    <lineage>
        <taxon>Eukaryota</taxon>
        <taxon>Metazoa</taxon>
        <taxon>Chordata</taxon>
        <taxon>Tunicata</taxon>
        <taxon>Ascidiacea</taxon>
        <taxon>Aplousobranchia</taxon>
        <taxon>Clavelinidae</taxon>
        <taxon>Clavelina</taxon>
    </lineage>
</organism>
<evidence type="ECO:0000313" key="2">
    <source>
        <dbReference type="EMBL" id="CAK8674865.1"/>
    </source>
</evidence>
<accession>A0ABP0F8V2</accession>
<evidence type="ECO:0000313" key="3">
    <source>
        <dbReference type="Proteomes" id="UP001642483"/>
    </source>
</evidence>